<evidence type="ECO:0000256" key="1">
    <source>
        <dbReference type="SAM" id="Phobius"/>
    </source>
</evidence>
<evidence type="ECO:0000313" key="3">
    <source>
        <dbReference type="Proteomes" id="UP000231152"/>
    </source>
</evidence>
<gene>
    <name evidence="2" type="ORF">COV04_01240</name>
</gene>
<reference evidence="2 3" key="1">
    <citation type="submission" date="2017-09" db="EMBL/GenBank/DDBJ databases">
        <title>Depth-based differentiation of microbial function through sediment-hosted aquifers and enrichment of novel symbionts in the deep terrestrial subsurface.</title>
        <authorList>
            <person name="Probst A.J."/>
            <person name="Ladd B."/>
            <person name="Jarett J.K."/>
            <person name="Geller-Mcgrath D.E."/>
            <person name="Sieber C.M."/>
            <person name="Emerson J.B."/>
            <person name="Anantharaman K."/>
            <person name="Thomas B.C."/>
            <person name="Malmstrom R."/>
            <person name="Stieglmeier M."/>
            <person name="Klingl A."/>
            <person name="Woyke T."/>
            <person name="Ryan C.M."/>
            <person name="Banfield J.F."/>
        </authorList>
    </citation>
    <scope>NUCLEOTIDE SEQUENCE [LARGE SCALE GENOMIC DNA]</scope>
    <source>
        <strain evidence="2">CG10_big_fil_rev_8_21_14_0_10_48_11</strain>
    </source>
</reference>
<keyword evidence="1" id="KW-0472">Membrane</keyword>
<proteinExistence type="predicted"/>
<evidence type="ECO:0000313" key="2">
    <source>
        <dbReference type="EMBL" id="PJE76137.1"/>
    </source>
</evidence>
<feature type="transmembrane region" description="Helical" evidence="1">
    <location>
        <begin position="125"/>
        <end position="143"/>
    </location>
</feature>
<feature type="transmembrane region" description="Helical" evidence="1">
    <location>
        <begin position="20"/>
        <end position="40"/>
    </location>
</feature>
<feature type="transmembrane region" description="Helical" evidence="1">
    <location>
        <begin position="60"/>
        <end position="80"/>
    </location>
</feature>
<dbReference type="EMBL" id="PFET01000005">
    <property type="protein sequence ID" value="PJE76137.1"/>
    <property type="molecule type" value="Genomic_DNA"/>
</dbReference>
<sequence>MEFVRWRHLTKLPFWEGTKAVLVIVGTVSTFVALQSGEAIEQKFLGDASLWPVIRAHNTWANVTAWIYGIIAVPYFLKLIKDHGYLAALEAKLRGHYQSFMRLLNSAAMFAVSMTASLWMLPLALFGLVAVTITGALGGSIVFGPNADPFISFVYSIYGF</sequence>
<dbReference type="AlphaFoldDB" id="A0A2M8LFB3"/>
<keyword evidence="1" id="KW-1133">Transmembrane helix</keyword>
<protein>
    <submittedName>
        <fullName evidence="2">Uncharacterized protein</fullName>
    </submittedName>
</protein>
<organism evidence="2 3">
    <name type="scientific">Candidatus Uhrbacteria bacterium CG10_big_fil_rev_8_21_14_0_10_48_11</name>
    <dbReference type="NCBI Taxonomy" id="1975037"/>
    <lineage>
        <taxon>Bacteria</taxon>
        <taxon>Candidatus Uhriibacteriota</taxon>
    </lineage>
</organism>
<comment type="caution">
    <text evidence="2">The sequence shown here is derived from an EMBL/GenBank/DDBJ whole genome shotgun (WGS) entry which is preliminary data.</text>
</comment>
<accession>A0A2M8LFB3</accession>
<name>A0A2M8LFB3_9BACT</name>
<keyword evidence="1" id="KW-0812">Transmembrane</keyword>
<dbReference type="Proteomes" id="UP000231152">
    <property type="component" value="Unassembled WGS sequence"/>
</dbReference>